<dbReference type="EMBL" id="CP003261">
    <property type="protein sequence ID" value="AGK95890.1"/>
    <property type="molecule type" value="Genomic_DNA"/>
</dbReference>
<dbReference type="InterPro" id="IPR011004">
    <property type="entry name" value="Trimer_LpxA-like_sf"/>
</dbReference>
<dbReference type="Gene3D" id="2.160.10.10">
    <property type="entry name" value="Hexapeptide repeat proteins"/>
    <property type="match status" value="1"/>
</dbReference>
<accession>R4K8C3</accession>
<sequence length="200" mass="22435">MREKDILRYNIYADFYRAYGAKVSKKQILKLLFRFSNQGPKYIFYMRLANYFKKTNKNLFRMILSIHLNRMSVKHGVEISYKSKIGEGLSIPHFNNIIMGENVVIGKNCTILQGTTIGSNLFKSRYKIATIGDNVLIGAGAKIIGPITIGNNVTIGANSVVTTDIPNDVVIAGSPAKIISYKPAIEIGTDYKKFDEFIKK</sequence>
<dbReference type="InterPro" id="IPR018357">
    <property type="entry name" value="Hexapep_transf_CS"/>
</dbReference>
<dbReference type="PATRIC" id="fig|86416.3.peg.859"/>
<evidence type="ECO:0000313" key="6">
    <source>
        <dbReference type="Proteomes" id="UP000013523"/>
    </source>
</evidence>
<evidence type="ECO:0000256" key="4">
    <source>
        <dbReference type="ARBA" id="ARBA00023315"/>
    </source>
</evidence>
<dbReference type="AlphaFoldDB" id="R4K8C3"/>
<evidence type="ECO:0000256" key="3">
    <source>
        <dbReference type="ARBA" id="ARBA00022737"/>
    </source>
</evidence>
<dbReference type="InterPro" id="IPR045304">
    <property type="entry name" value="LbH_SAT"/>
</dbReference>
<reference evidence="5 6" key="1">
    <citation type="submission" date="2012-01" db="EMBL/GenBank/DDBJ databases">
        <title>Complete sequence of chromosome of Clostridium pasteurianum BC1.</title>
        <authorList>
            <consortium name="US DOE Joint Genome Institute"/>
            <person name="Lucas S."/>
            <person name="Han J."/>
            <person name="Lapidus A."/>
            <person name="Cheng J.-F."/>
            <person name="Goodwin L."/>
            <person name="Pitluck S."/>
            <person name="Peters L."/>
            <person name="Mikhailova N."/>
            <person name="Teshima H."/>
            <person name="Detter J.C."/>
            <person name="Han C."/>
            <person name="Tapia R."/>
            <person name="Land M."/>
            <person name="Hauser L."/>
            <person name="Kyrpides N."/>
            <person name="Ivanova N."/>
            <person name="Pagani I."/>
            <person name="Dunn J."/>
            <person name="Taghavi S."/>
            <person name="Francis A."/>
            <person name="van der Lelie D."/>
            <person name="Woyke T."/>
        </authorList>
    </citation>
    <scope>NUCLEOTIDE SEQUENCE [LARGE SCALE GENOMIC DNA]</scope>
    <source>
        <strain evidence="5 6">BC1</strain>
    </source>
</reference>
<evidence type="ECO:0000256" key="1">
    <source>
        <dbReference type="ARBA" id="ARBA00007274"/>
    </source>
</evidence>
<protein>
    <submittedName>
        <fullName evidence="5">Serine acetyltransferase</fullName>
    </submittedName>
</protein>
<dbReference type="PANTHER" id="PTHR42811">
    <property type="entry name" value="SERINE ACETYLTRANSFERASE"/>
    <property type="match status" value="1"/>
</dbReference>
<evidence type="ECO:0000313" key="5">
    <source>
        <dbReference type="EMBL" id="AGK95890.1"/>
    </source>
</evidence>
<dbReference type="RefSeq" id="WP_015614214.1">
    <property type="nucleotide sequence ID" value="NC_021182.1"/>
</dbReference>
<dbReference type="STRING" id="86416.Clopa_0866"/>
<keyword evidence="2 5" id="KW-0808">Transferase</keyword>
<dbReference type="eggNOG" id="COG1045">
    <property type="taxonomic scope" value="Bacteria"/>
</dbReference>
<keyword evidence="6" id="KW-1185">Reference proteome</keyword>
<name>R4K8C3_CLOPA</name>
<dbReference type="Proteomes" id="UP000013523">
    <property type="component" value="Chromosome"/>
</dbReference>
<dbReference type="CDD" id="cd03354">
    <property type="entry name" value="LbH_SAT"/>
    <property type="match status" value="1"/>
</dbReference>
<keyword evidence="3" id="KW-0677">Repeat</keyword>
<dbReference type="HOGENOM" id="CLU_051638_10_2_9"/>
<comment type="similarity">
    <text evidence="1">Belongs to the transferase hexapeptide repeat family.</text>
</comment>
<dbReference type="PROSITE" id="PS00101">
    <property type="entry name" value="HEXAPEP_TRANSFERASES"/>
    <property type="match status" value="1"/>
</dbReference>
<organism evidence="5 6">
    <name type="scientific">Clostridium pasteurianum BC1</name>
    <dbReference type="NCBI Taxonomy" id="86416"/>
    <lineage>
        <taxon>Bacteria</taxon>
        <taxon>Bacillati</taxon>
        <taxon>Bacillota</taxon>
        <taxon>Clostridia</taxon>
        <taxon>Eubacteriales</taxon>
        <taxon>Clostridiaceae</taxon>
        <taxon>Clostridium</taxon>
    </lineage>
</organism>
<gene>
    <name evidence="5" type="ORF">Clopa_0866</name>
</gene>
<keyword evidence="4" id="KW-0012">Acyltransferase</keyword>
<dbReference type="InterPro" id="IPR001451">
    <property type="entry name" value="Hexapep"/>
</dbReference>
<dbReference type="Pfam" id="PF00132">
    <property type="entry name" value="Hexapep"/>
    <property type="match status" value="1"/>
</dbReference>
<dbReference type="Pfam" id="PF14602">
    <property type="entry name" value="Hexapep_2"/>
    <property type="match status" value="1"/>
</dbReference>
<dbReference type="SUPFAM" id="SSF51161">
    <property type="entry name" value="Trimeric LpxA-like enzymes"/>
    <property type="match status" value="1"/>
</dbReference>
<dbReference type="KEGG" id="cpas:Clopa_0866"/>
<evidence type="ECO:0000256" key="2">
    <source>
        <dbReference type="ARBA" id="ARBA00022679"/>
    </source>
</evidence>
<proteinExistence type="inferred from homology"/>
<dbReference type="GO" id="GO:0016746">
    <property type="term" value="F:acyltransferase activity"/>
    <property type="evidence" value="ECO:0007669"/>
    <property type="project" value="UniProtKB-KW"/>
</dbReference>